<feature type="domain" description="Putative radical SAM N-terminal" evidence="3">
    <location>
        <begin position="69"/>
        <end position="219"/>
    </location>
</feature>
<reference evidence="4 5" key="1">
    <citation type="submission" date="2016-08" db="EMBL/GenBank/DDBJ databases">
        <title>Genome-based comparison of Moorella thermoacetic strains.</title>
        <authorList>
            <person name="Poehlein A."/>
            <person name="Bengelsdorf F.R."/>
            <person name="Esser C."/>
            <person name="Duerre P."/>
            <person name="Daniel R."/>
        </authorList>
    </citation>
    <scope>NUCLEOTIDE SEQUENCE [LARGE SCALE GENOMIC DNA]</scope>
    <source>
        <strain evidence="4 5">DSM 11768</strain>
    </source>
</reference>
<dbReference type="AlphaFoldDB" id="A0A1J5JG20"/>
<dbReference type="EMBL" id="MIHH01000010">
    <property type="protein sequence ID" value="OIQ08474.1"/>
    <property type="molecule type" value="Genomic_DNA"/>
</dbReference>
<feature type="domain" description="PDZ" evidence="2">
    <location>
        <begin position="8"/>
        <end position="55"/>
    </location>
</feature>
<gene>
    <name evidence="4" type="ORF">MOOR_18250</name>
</gene>
<sequence length="443" mass="48688">MPTKRARIIAVRPDSIAAELGINPGDEVVAINGEPVPDLIAYRYLCADENLQVEIKKADGETWLLDIEKDYGEDLGLEFSGPTFDGLRHCANKCLFCFVDQMPAGLRPGLYIKDDDYRYSFLHGNFITLTNLKPGDWDYILRWHLSPLYISVHTTNPELRRHILGNPRAGAIMDQLGRLAAGGIQMHTQIVLCPGLNDGPELERTVKDLSRLFPAVQSIAVVPVGLTAEREGLFPLRRVIPGEAREIVTRIEEWQSGFRQSFGRGLVYGADELYLLAGIPLPAAAYYDDFPQTENGIGITRLFLDEYEVAVKKLPRALTGPRRVVVATGVLIAPLLTRLVQRLVAGVTNLEARVVAVPNRFFGPKVTVAGLLTGQDLLAELGEAASWAREKKGLVILPDVMLKSDAPVFLDDRTPAMLARELGVRVEIIPATGEGLVAGILEV</sequence>
<dbReference type="InterPro" id="IPR007549">
    <property type="entry name" value="DUF512"/>
</dbReference>
<evidence type="ECO:0000259" key="2">
    <source>
        <dbReference type="Pfam" id="PF17820"/>
    </source>
</evidence>
<dbReference type="RefSeq" id="WP_071521093.1">
    <property type="nucleotide sequence ID" value="NZ_MIHH01000010.1"/>
</dbReference>
<proteinExistence type="predicted"/>
<evidence type="ECO:0008006" key="6">
    <source>
        <dbReference type="Google" id="ProtNLM"/>
    </source>
</evidence>
<dbReference type="SUPFAM" id="SSF102114">
    <property type="entry name" value="Radical SAM enzymes"/>
    <property type="match status" value="1"/>
</dbReference>
<evidence type="ECO:0000259" key="3">
    <source>
        <dbReference type="Pfam" id="PF19238"/>
    </source>
</evidence>
<name>A0A1J5JG20_NEOTH</name>
<dbReference type="Pfam" id="PF04459">
    <property type="entry name" value="DUF512"/>
    <property type="match status" value="1"/>
</dbReference>
<evidence type="ECO:0000259" key="1">
    <source>
        <dbReference type="Pfam" id="PF04459"/>
    </source>
</evidence>
<dbReference type="InterPro" id="IPR045375">
    <property type="entry name" value="Put_radical_SAM-like_N"/>
</dbReference>
<dbReference type="InterPro" id="IPR041489">
    <property type="entry name" value="PDZ_6"/>
</dbReference>
<protein>
    <recommendedName>
        <fullName evidence="6">PDZ domain-containing protein</fullName>
    </recommendedName>
</protein>
<feature type="domain" description="DUF512" evidence="1">
    <location>
        <begin position="222"/>
        <end position="429"/>
    </location>
</feature>
<organism evidence="4 5">
    <name type="scientific">Neomoorella thermoacetica</name>
    <name type="common">Clostridium thermoaceticum</name>
    <dbReference type="NCBI Taxonomy" id="1525"/>
    <lineage>
        <taxon>Bacteria</taxon>
        <taxon>Bacillati</taxon>
        <taxon>Bacillota</taxon>
        <taxon>Clostridia</taxon>
        <taxon>Neomoorellales</taxon>
        <taxon>Neomoorellaceae</taxon>
        <taxon>Neomoorella</taxon>
    </lineage>
</organism>
<dbReference type="Proteomes" id="UP000182743">
    <property type="component" value="Unassembled WGS sequence"/>
</dbReference>
<dbReference type="Gene3D" id="3.20.20.70">
    <property type="entry name" value="Aldolase class I"/>
    <property type="match status" value="1"/>
</dbReference>
<dbReference type="InterPro" id="IPR013785">
    <property type="entry name" value="Aldolase_TIM"/>
</dbReference>
<dbReference type="Pfam" id="PF17820">
    <property type="entry name" value="PDZ_6"/>
    <property type="match status" value="1"/>
</dbReference>
<evidence type="ECO:0000313" key="4">
    <source>
        <dbReference type="EMBL" id="OIQ08474.1"/>
    </source>
</evidence>
<dbReference type="Gene3D" id="2.30.42.10">
    <property type="match status" value="1"/>
</dbReference>
<comment type="caution">
    <text evidence="4">The sequence shown here is derived from an EMBL/GenBank/DDBJ whole genome shotgun (WGS) entry which is preliminary data.</text>
</comment>
<dbReference type="InterPro" id="IPR036034">
    <property type="entry name" value="PDZ_sf"/>
</dbReference>
<dbReference type="Pfam" id="PF19238">
    <property type="entry name" value="Radical_SAM_2"/>
    <property type="match status" value="1"/>
</dbReference>
<accession>A0A1J5JG20</accession>
<dbReference type="InterPro" id="IPR058240">
    <property type="entry name" value="rSAM_sf"/>
</dbReference>
<dbReference type="SUPFAM" id="SSF50156">
    <property type="entry name" value="PDZ domain-like"/>
    <property type="match status" value="1"/>
</dbReference>
<evidence type="ECO:0000313" key="5">
    <source>
        <dbReference type="Proteomes" id="UP000182743"/>
    </source>
</evidence>